<dbReference type="STRING" id="227316.GA0070604_3061"/>
<proteinExistence type="predicted"/>
<keyword evidence="1" id="KW-0805">Transcription regulation</keyword>
<evidence type="ECO:0000313" key="6">
    <source>
        <dbReference type="Proteomes" id="UP000199696"/>
    </source>
</evidence>
<evidence type="ECO:0000313" key="5">
    <source>
        <dbReference type="EMBL" id="SCL54736.1"/>
    </source>
</evidence>
<dbReference type="PROSITE" id="PS00041">
    <property type="entry name" value="HTH_ARAC_FAMILY_1"/>
    <property type="match status" value="1"/>
</dbReference>
<evidence type="ECO:0000256" key="1">
    <source>
        <dbReference type="ARBA" id="ARBA00023015"/>
    </source>
</evidence>
<dbReference type="InterPro" id="IPR018060">
    <property type="entry name" value="HTH_AraC"/>
</dbReference>
<dbReference type="Gene3D" id="1.10.10.60">
    <property type="entry name" value="Homeodomain-like"/>
    <property type="match status" value="2"/>
</dbReference>
<keyword evidence="3" id="KW-0804">Transcription</keyword>
<gene>
    <name evidence="5" type="ORF">GA0070604_3061</name>
</gene>
<dbReference type="PROSITE" id="PS01124">
    <property type="entry name" value="HTH_ARAC_FAMILY_2"/>
    <property type="match status" value="1"/>
</dbReference>
<dbReference type="EMBL" id="FMHY01000002">
    <property type="protein sequence ID" value="SCL54736.1"/>
    <property type="molecule type" value="Genomic_DNA"/>
</dbReference>
<accession>A0A1C6UL11</accession>
<reference evidence="6" key="1">
    <citation type="submission" date="2016-06" db="EMBL/GenBank/DDBJ databases">
        <authorList>
            <person name="Varghese N."/>
            <person name="Submissions Spin"/>
        </authorList>
    </citation>
    <scope>NUCLEOTIDE SEQUENCE [LARGE SCALE GENOMIC DNA]</scope>
    <source>
        <strain evidence="6">DSM 44814</strain>
    </source>
</reference>
<name>A0A1C6UL11_9ACTN</name>
<dbReference type="OrthoDB" id="241790at2"/>
<dbReference type="Pfam" id="PF12852">
    <property type="entry name" value="Cupin_6"/>
    <property type="match status" value="1"/>
</dbReference>
<dbReference type="InterPro" id="IPR009057">
    <property type="entry name" value="Homeodomain-like_sf"/>
</dbReference>
<dbReference type="SMART" id="SM00342">
    <property type="entry name" value="HTH_ARAC"/>
    <property type="match status" value="1"/>
</dbReference>
<dbReference type="Proteomes" id="UP000199696">
    <property type="component" value="Unassembled WGS sequence"/>
</dbReference>
<feature type="domain" description="HTH araC/xylS-type" evidence="4">
    <location>
        <begin position="211"/>
        <end position="309"/>
    </location>
</feature>
<dbReference type="InterPro" id="IPR018062">
    <property type="entry name" value="HTH_AraC-typ_CS"/>
</dbReference>
<evidence type="ECO:0000256" key="3">
    <source>
        <dbReference type="ARBA" id="ARBA00023163"/>
    </source>
</evidence>
<dbReference type="SUPFAM" id="SSF46689">
    <property type="entry name" value="Homeodomain-like"/>
    <property type="match status" value="2"/>
</dbReference>
<dbReference type="PANTHER" id="PTHR46796:SF13">
    <property type="entry name" value="HTH-TYPE TRANSCRIPTIONAL ACTIVATOR RHAS"/>
    <property type="match status" value="1"/>
</dbReference>
<sequence length="327" mass="34450">MDVLADILRGLRARDAFLLRTVLDPPWSIRVCDAAPLSVTTVVRGGAWVVPDSGGPVPLGPGDVAVLRGPDPYTVADAPDTPPQVVIHPDQRCTTLDGRDLSTVMALGLRTWGTRPDAAAALLTGTYASSGAVGAGLLAALPPLVVLRADDGDLPVVALLAGELDRDEPGQEAVLDRLLDLLVIAVLRTWFARPGARAPGWYRAYPDPVVGRAVRLVQHDPAYPWTVAELAAATGTSRAAFARRFTALVGEPPMAFVTGWRLALAAELLHDTELTVTAVARRVGYGSPFALSAAFKRVRGVSPRAHRVAAGTPAATEITPRGVGDRR</sequence>
<protein>
    <submittedName>
        <fullName evidence="5">AraC-type DNA-binding protein</fullName>
    </submittedName>
</protein>
<dbReference type="GO" id="GO:0043565">
    <property type="term" value="F:sequence-specific DNA binding"/>
    <property type="evidence" value="ECO:0007669"/>
    <property type="project" value="InterPro"/>
</dbReference>
<dbReference type="PANTHER" id="PTHR46796">
    <property type="entry name" value="HTH-TYPE TRANSCRIPTIONAL ACTIVATOR RHAS-RELATED"/>
    <property type="match status" value="1"/>
</dbReference>
<evidence type="ECO:0000256" key="2">
    <source>
        <dbReference type="ARBA" id="ARBA00023125"/>
    </source>
</evidence>
<dbReference type="RefSeq" id="WP_091118537.1">
    <property type="nucleotide sequence ID" value="NZ_FMHY01000002.1"/>
</dbReference>
<evidence type="ECO:0000259" key="4">
    <source>
        <dbReference type="PROSITE" id="PS01124"/>
    </source>
</evidence>
<dbReference type="Pfam" id="PF12833">
    <property type="entry name" value="HTH_18"/>
    <property type="match status" value="1"/>
</dbReference>
<dbReference type="InterPro" id="IPR050204">
    <property type="entry name" value="AraC_XylS_family_regulators"/>
</dbReference>
<organism evidence="5 6">
    <name type="scientific">Micromonospora eburnea</name>
    <dbReference type="NCBI Taxonomy" id="227316"/>
    <lineage>
        <taxon>Bacteria</taxon>
        <taxon>Bacillati</taxon>
        <taxon>Actinomycetota</taxon>
        <taxon>Actinomycetes</taxon>
        <taxon>Micromonosporales</taxon>
        <taxon>Micromonosporaceae</taxon>
        <taxon>Micromonospora</taxon>
    </lineage>
</organism>
<keyword evidence="2 5" id="KW-0238">DNA-binding</keyword>
<dbReference type="GO" id="GO:0003700">
    <property type="term" value="F:DNA-binding transcription factor activity"/>
    <property type="evidence" value="ECO:0007669"/>
    <property type="project" value="InterPro"/>
</dbReference>
<dbReference type="AlphaFoldDB" id="A0A1C6UL11"/>
<keyword evidence="6" id="KW-1185">Reference proteome</keyword>
<dbReference type="InterPro" id="IPR032783">
    <property type="entry name" value="AraC_lig"/>
</dbReference>